<proteinExistence type="predicted"/>
<evidence type="ECO:0000259" key="3">
    <source>
        <dbReference type="Pfam" id="PF01568"/>
    </source>
</evidence>
<dbReference type="EMBL" id="VSSQ01029993">
    <property type="protein sequence ID" value="MPM80355.1"/>
    <property type="molecule type" value="Genomic_DNA"/>
</dbReference>
<name>A0A645CTZ2_9ZZZZ</name>
<evidence type="ECO:0000256" key="2">
    <source>
        <dbReference type="ARBA" id="ARBA00023014"/>
    </source>
</evidence>
<keyword evidence="2" id="KW-0411">Iron-sulfur</keyword>
<dbReference type="PANTHER" id="PTHR43742:SF6">
    <property type="entry name" value="OXIDOREDUCTASE YYAE-RELATED"/>
    <property type="match status" value="1"/>
</dbReference>
<protein>
    <recommendedName>
        <fullName evidence="3">Molybdopterin dinucleotide-binding domain-containing protein</fullName>
    </recommendedName>
</protein>
<dbReference type="SUPFAM" id="SSF50692">
    <property type="entry name" value="ADC-like"/>
    <property type="match status" value="1"/>
</dbReference>
<keyword evidence="2" id="KW-0479">Metal-binding</keyword>
<evidence type="ECO:0000313" key="4">
    <source>
        <dbReference type="EMBL" id="MPM80355.1"/>
    </source>
</evidence>
<comment type="caution">
    <text evidence="4">The sequence shown here is derived from an EMBL/GenBank/DDBJ whole genome shotgun (WGS) entry which is preliminary data.</text>
</comment>
<organism evidence="4">
    <name type="scientific">bioreactor metagenome</name>
    <dbReference type="NCBI Taxonomy" id="1076179"/>
    <lineage>
        <taxon>unclassified sequences</taxon>
        <taxon>metagenomes</taxon>
        <taxon>ecological metagenomes</taxon>
    </lineage>
</organism>
<dbReference type="Pfam" id="PF01568">
    <property type="entry name" value="Molydop_binding"/>
    <property type="match status" value="1"/>
</dbReference>
<dbReference type="InterPro" id="IPR009010">
    <property type="entry name" value="Asp_de-COase-like_dom_sf"/>
</dbReference>
<dbReference type="AlphaFoldDB" id="A0A645CTZ2"/>
<accession>A0A645CTZ2</accession>
<feature type="domain" description="Molybdopterin dinucleotide-binding" evidence="3">
    <location>
        <begin position="2"/>
        <end position="90"/>
    </location>
</feature>
<dbReference type="GO" id="GO:0016491">
    <property type="term" value="F:oxidoreductase activity"/>
    <property type="evidence" value="ECO:0007669"/>
    <property type="project" value="InterPro"/>
</dbReference>
<dbReference type="InterPro" id="IPR006657">
    <property type="entry name" value="MoPterin_dinucl-bd_dom"/>
</dbReference>
<reference evidence="4" key="1">
    <citation type="submission" date="2019-08" db="EMBL/GenBank/DDBJ databases">
        <authorList>
            <person name="Kucharzyk K."/>
            <person name="Murdoch R.W."/>
            <person name="Higgins S."/>
            <person name="Loffler F."/>
        </authorList>
    </citation>
    <scope>NUCLEOTIDE SEQUENCE</scope>
</reference>
<dbReference type="InterPro" id="IPR050612">
    <property type="entry name" value="Prok_Mopterin_Oxidored"/>
</dbReference>
<gene>
    <name evidence="4" type="ORF">SDC9_127402</name>
</gene>
<dbReference type="GO" id="GO:0051536">
    <property type="term" value="F:iron-sulfur cluster binding"/>
    <property type="evidence" value="ECO:0007669"/>
    <property type="project" value="UniProtKB-KW"/>
</dbReference>
<dbReference type="Gene3D" id="2.40.40.20">
    <property type="match status" value="1"/>
</dbReference>
<keyword evidence="1" id="KW-0408">Iron</keyword>
<sequence>MHQAEHLNTQFSNLEWLRENNFIEVWLNPSVALCLGIEEGDTVIIYNELGEIQMHSKINKDIPCDILVTYSWQDLFKKPVNILTKVQETDLGQKLTGFPGVAYHDTFVNLARG</sequence>
<evidence type="ECO:0000256" key="1">
    <source>
        <dbReference type="ARBA" id="ARBA00023004"/>
    </source>
</evidence>
<dbReference type="GO" id="GO:0043546">
    <property type="term" value="F:molybdopterin cofactor binding"/>
    <property type="evidence" value="ECO:0007669"/>
    <property type="project" value="InterPro"/>
</dbReference>
<dbReference type="PANTHER" id="PTHR43742">
    <property type="entry name" value="TRIMETHYLAMINE-N-OXIDE REDUCTASE"/>
    <property type="match status" value="1"/>
</dbReference>